<keyword evidence="1" id="KW-1133">Transmembrane helix</keyword>
<organism evidence="2 3">
    <name type="scientific">Anthropogastromicrobium aceti</name>
    <dbReference type="NCBI Taxonomy" id="2981768"/>
    <lineage>
        <taxon>Bacteria</taxon>
        <taxon>Bacillati</taxon>
        <taxon>Bacillota</taxon>
        <taxon>Clostridia</taxon>
        <taxon>Lachnospirales</taxon>
        <taxon>Lachnospiraceae</taxon>
        <taxon>Anthropogastromicrobium</taxon>
    </lineage>
</organism>
<accession>A0AAE3E1N9</accession>
<feature type="transmembrane region" description="Helical" evidence="1">
    <location>
        <begin position="12"/>
        <end position="33"/>
    </location>
</feature>
<feature type="transmembrane region" description="Helical" evidence="1">
    <location>
        <begin position="329"/>
        <end position="346"/>
    </location>
</feature>
<name>A0AAE3E1N9_9FIRM</name>
<sequence length="794" mass="91227">MKQVWYEWKKLISDKSVLLVVVLSMCIVLGYQWKNADSYAWQRNESYREYYEDALTTVEKMDAETARQWLQEESAWQSFLLSAAYGDSDMAFELLQMNAPEVDWNKRLQENANEKTDIQQTQQKYQAFTELLERVNYAISYEEFLESVKTQAQSMSKLSLFSDVDSFSQKNIQKTAEAYEKMSAVQPGLTYSDAADAWSDSALADVIVPGLLLFLGWAIFRKEKEAGLYQLLESTKRGHLEMALAKTIVYFCFAVLLTILLYGSQIVLAILMYGTGDMTLALISIPSFRNCPYPISIQQYLILYLAVKVLAALFYASVIMAMLTRRWRFGIAASAYVVVICLEYLAYKQINSVSKWNALKYLNLAAVIDAKAWFCEYHNLNILSQPFYVVTGKLLLVLCGIILLPVVSCISFSKETRESGKLPRCFQVVANGMAKLCAQHRGLFWHEGYKLYKLGAMAVVIVLLLFFSIRLLPDIESHKGNTDQQVYQYYIEKLSGAYTQESRDYLQQEQQLLNMEDEEAIQKRQQYEQGELSEDEYEKWQMYRQLLSDTRQKGFQRVMEQAAVIEKHLSTGEKAGFVDVDQLVYLFQDNKKQAIFAMIFAAVFLLGATALFGIERQSESSLLLQSTKFGKRPVAMCKLMQMIVLESVIIAILYVPYDSVLLKNIERIPMELSLNTVIGYEKFELSISIRHAFLIKTILQYFTVISVCIVVSLLAYRLNPASAAILCFLFFLMPCFLYWLGIDLSTWTWLGLFLPELIFANGGTARYYMEAVIVLLIDMKIVFYFWDAEIRTGR</sequence>
<dbReference type="AlphaFoldDB" id="A0AAE3E1N9"/>
<dbReference type="Proteomes" id="UP001198200">
    <property type="component" value="Unassembled WGS sequence"/>
</dbReference>
<keyword evidence="1" id="KW-0812">Transmembrane</keyword>
<protein>
    <recommendedName>
        <fullName evidence="4">ABC-2 family transporter protein</fullName>
    </recommendedName>
</protein>
<keyword evidence="3" id="KW-1185">Reference proteome</keyword>
<proteinExistence type="predicted"/>
<feature type="transmembrane region" description="Helical" evidence="1">
    <location>
        <begin position="698"/>
        <end position="716"/>
    </location>
</feature>
<feature type="transmembrane region" description="Helical" evidence="1">
    <location>
        <begin position="240"/>
        <end position="260"/>
    </location>
</feature>
<feature type="transmembrane region" description="Helical" evidence="1">
    <location>
        <begin position="300"/>
        <end position="323"/>
    </location>
</feature>
<keyword evidence="1" id="KW-0472">Membrane</keyword>
<evidence type="ECO:0000313" key="3">
    <source>
        <dbReference type="Proteomes" id="UP001198200"/>
    </source>
</evidence>
<feature type="transmembrane region" description="Helical" evidence="1">
    <location>
        <begin position="394"/>
        <end position="412"/>
    </location>
</feature>
<dbReference type="EMBL" id="JAJEQN010000005">
    <property type="protein sequence ID" value="MCC2220593.1"/>
    <property type="molecule type" value="Genomic_DNA"/>
</dbReference>
<comment type="caution">
    <text evidence="2">The sequence shown here is derived from an EMBL/GenBank/DDBJ whole genome shotgun (WGS) entry which is preliminary data.</text>
</comment>
<feature type="transmembrane region" description="Helical" evidence="1">
    <location>
        <begin position="635"/>
        <end position="657"/>
    </location>
</feature>
<feature type="transmembrane region" description="Helical" evidence="1">
    <location>
        <begin position="202"/>
        <end position="220"/>
    </location>
</feature>
<evidence type="ECO:0000256" key="1">
    <source>
        <dbReference type="SAM" id="Phobius"/>
    </source>
</evidence>
<gene>
    <name evidence="2" type="ORF">LKD48_02870</name>
</gene>
<dbReference type="RefSeq" id="WP_308731130.1">
    <property type="nucleotide sequence ID" value="NZ_JAJEQN010000005.1"/>
</dbReference>
<reference evidence="2 3" key="1">
    <citation type="submission" date="2021-10" db="EMBL/GenBank/DDBJ databases">
        <title>Anaerobic single-cell dispensing facilitates the cultivation of human gut bacteria.</title>
        <authorList>
            <person name="Afrizal A."/>
        </authorList>
    </citation>
    <scope>NUCLEOTIDE SEQUENCE [LARGE SCALE GENOMIC DNA]</scope>
    <source>
        <strain evidence="2 3">CLA-AA-H224</strain>
    </source>
</reference>
<feature type="transmembrane region" description="Helical" evidence="1">
    <location>
        <begin position="451"/>
        <end position="472"/>
    </location>
</feature>
<evidence type="ECO:0008006" key="4">
    <source>
        <dbReference type="Google" id="ProtNLM"/>
    </source>
</evidence>
<feature type="transmembrane region" description="Helical" evidence="1">
    <location>
        <begin position="767"/>
        <end position="786"/>
    </location>
</feature>
<feature type="transmembrane region" description="Helical" evidence="1">
    <location>
        <begin position="594"/>
        <end position="614"/>
    </location>
</feature>
<evidence type="ECO:0000313" key="2">
    <source>
        <dbReference type="EMBL" id="MCC2220593.1"/>
    </source>
</evidence>
<feature type="transmembrane region" description="Helical" evidence="1">
    <location>
        <begin position="723"/>
        <end position="747"/>
    </location>
</feature>